<evidence type="ECO:0000313" key="3">
    <source>
        <dbReference type="Proteomes" id="UP000565715"/>
    </source>
</evidence>
<dbReference type="SUPFAM" id="SSF52096">
    <property type="entry name" value="ClpP/crotonase"/>
    <property type="match status" value="1"/>
</dbReference>
<dbReference type="NCBIfam" id="NF006140">
    <property type="entry name" value="PRK08290.1"/>
    <property type="match status" value="1"/>
</dbReference>
<reference evidence="2 3" key="1">
    <citation type="submission" date="2020-04" db="EMBL/GenBank/DDBJ databases">
        <title>MicrobeNet Type strains.</title>
        <authorList>
            <person name="Nicholson A.C."/>
        </authorList>
    </citation>
    <scope>NUCLEOTIDE SEQUENCE [LARGE SCALE GENOMIC DNA]</scope>
    <source>
        <strain evidence="2 3">DSM 45078</strain>
    </source>
</reference>
<dbReference type="Proteomes" id="UP000565715">
    <property type="component" value="Unassembled WGS sequence"/>
</dbReference>
<evidence type="ECO:0000313" key="2">
    <source>
        <dbReference type="EMBL" id="NKY33303.1"/>
    </source>
</evidence>
<dbReference type="CDD" id="cd06558">
    <property type="entry name" value="crotonase-like"/>
    <property type="match status" value="1"/>
</dbReference>
<dbReference type="Pfam" id="PF00378">
    <property type="entry name" value="ECH_1"/>
    <property type="match status" value="1"/>
</dbReference>
<sequence length="270" mass="29417">MTTVQYRVDAAVATITLDRPDKHNAQDQALLVELDARWREAAADDAVKVILVRANGANFSAGHDLKSEVADYARADLGAVQSGYRWEAEHYLGFSQRWRNIPKPSIAAVQGACIAGALNVIWPCDLIVAADNSWFSDPVVRYGIGGVEYHAHTWEMGARKAKEMLFTATSLSAEEALQLGMVNRVVPLDELEARSRELAQQIAAMDSWGLAQAKRAVNQTLDIMGQHSALQAAFEIHWSGHANALVRTGYPLLMEGPLSSPEAGQRGGRA</sequence>
<dbReference type="InterPro" id="IPR051683">
    <property type="entry name" value="Enoyl-CoA_Hydratase/Isomerase"/>
</dbReference>
<accession>A0A846XFA7</accession>
<evidence type="ECO:0000256" key="1">
    <source>
        <dbReference type="ARBA" id="ARBA00005254"/>
    </source>
</evidence>
<protein>
    <submittedName>
        <fullName evidence="2">Enoyl-CoA hydratase</fullName>
    </submittedName>
</protein>
<dbReference type="PANTHER" id="PTHR42964:SF1">
    <property type="entry name" value="POLYKETIDE BIOSYNTHESIS ENOYL-COA HYDRATASE PKSH-RELATED"/>
    <property type="match status" value="1"/>
</dbReference>
<proteinExistence type="inferred from homology"/>
<dbReference type="GO" id="GO:0003824">
    <property type="term" value="F:catalytic activity"/>
    <property type="evidence" value="ECO:0007669"/>
    <property type="project" value="UniProtKB-ARBA"/>
</dbReference>
<comment type="caution">
    <text evidence="2">The sequence shown here is derived from an EMBL/GenBank/DDBJ whole genome shotgun (WGS) entry which is preliminary data.</text>
</comment>
<comment type="similarity">
    <text evidence="1">Belongs to the enoyl-CoA hydratase/isomerase family.</text>
</comment>
<dbReference type="RefSeq" id="WP_068040113.1">
    <property type="nucleotide sequence ID" value="NZ_JAAXOO010000002.1"/>
</dbReference>
<name>A0A846XFA7_9NOCA</name>
<dbReference type="AlphaFoldDB" id="A0A846XFA7"/>
<dbReference type="InterPro" id="IPR029045">
    <property type="entry name" value="ClpP/crotonase-like_dom_sf"/>
</dbReference>
<dbReference type="Gene3D" id="3.90.226.10">
    <property type="entry name" value="2-enoyl-CoA Hydratase, Chain A, domain 1"/>
    <property type="match status" value="1"/>
</dbReference>
<keyword evidence="3" id="KW-1185">Reference proteome</keyword>
<organism evidence="2 3">
    <name type="scientific">Nocardia speluncae</name>
    <dbReference type="NCBI Taxonomy" id="419477"/>
    <lineage>
        <taxon>Bacteria</taxon>
        <taxon>Bacillati</taxon>
        <taxon>Actinomycetota</taxon>
        <taxon>Actinomycetes</taxon>
        <taxon>Mycobacteriales</taxon>
        <taxon>Nocardiaceae</taxon>
        <taxon>Nocardia</taxon>
    </lineage>
</organism>
<dbReference type="EMBL" id="JAAXOO010000002">
    <property type="protein sequence ID" value="NKY33303.1"/>
    <property type="molecule type" value="Genomic_DNA"/>
</dbReference>
<dbReference type="GO" id="GO:0008300">
    <property type="term" value="P:isoprenoid catabolic process"/>
    <property type="evidence" value="ECO:0007669"/>
    <property type="project" value="TreeGrafter"/>
</dbReference>
<dbReference type="PANTHER" id="PTHR42964">
    <property type="entry name" value="ENOYL-COA HYDRATASE"/>
    <property type="match status" value="1"/>
</dbReference>
<gene>
    <name evidence="2" type="ORF">HGA13_09500</name>
</gene>
<dbReference type="InterPro" id="IPR001753">
    <property type="entry name" value="Enoyl-CoA_hydra/iso"/>
</dbReference>